<feature type="region of interest" description="Disordered" evidence="1">
    <location>
        <begin position="55"/>
        <end position="93"/>
    </location>
</feature>
<evidence type="ECO:0000313" key="4">
    <source>
        <dbReference type="Proteomes" id="UP000594638"/>
    </source>
</evidence>
<dbReference type="AlphaFoldDB" id="A0A8S0V6U0"/>
<evidence type="ECO:0000256" key="2">
    <source>
        <dbReference type="SAM" id="Phobius"/>
    </source>
</evidence>
<sequence length="128" mass="14247">MSSSFINYWLELMSPKLYIRQYLGIWVAFVVHSQILCIYFLLLLFRKPIRLPFSGNEEDGEIKNSGTVSSDIQRKHTADPHSTAAGSTLPNAATDTVARTALPAAARNQQRTRTTSVFCGDIDRALSV</sequence>
<dbReference type="Gramene" id="OE9A062147T1">
    <property type="protein sequence ID" value="OE9A062147C1"/>
    <property type="gene ID" value="OE9A062147"/>
</dbReference>
<evidence type="ECO:0000256" key="1">
    <source>
        <dbReference type="SAM" id="MobiDB-lite"/>
    </source>
</evidence>
<dbReference type="EMBL" id="CACTIH010009190">
    <property type="protein sequence ID" value="CAA3027107.1"/>
    <property type="molecule type" value="Genomic_DNA"/>
</dbReference>
<feature type="transmembrane region" description="Helical" evidence="2">
    <location>
        <begin position="23"/>
        <end position="45"/>
    </location>
</feature>
<organism evidence="3 4">
    <name type="scientific">Olea europaea subsp. europaea</name>
    <dbReference type="NCBI Taxonomy" id="158383"/>
    <lineage>
        <taxon>Eukaryota</taxon>
        <taxon>Viridiplantae</taxon>
        <taxon>Streptophyta</taxon>
        <taxon>Embryophyta</taxon>
        <taxon>Tracheophyta</taxon>
        <taxon>Spermatophyta</taxon>
        <taxon>Magnoliopsida</taxon>
        <taxon>eudicotyledons</taxon>
        <taxon>Gunneridae</taxon>
        <taxon>Pentapetalae</taxon>
        <taxon>asterids</taxon>
        <taxon>lamiids</taxon>
        <taxon>Lamiales</taxon>
        <taxon>Oleaceae</taxon>
        <taxon>Oleeae</taxon>
        <taxon>Olea</taxon>
    </lineage>
</organism>
<comment type="caution">
    <text evidence="3">The sequence shown here is derived from an EMBL/GenBank/DDBJ whole genome shotgun (WGS) entry which is preliminary data.</text>
</comment>
<feature type="compositionally biased region" description="Polar residues" evidence="1">
    <location>
        <begin position="84"/>
        <end position="93"/>
    </location>
</feature>
<keyword evidence="2" id="KW-0812">Transmembrane</keyword>
<name>A0A8S0V6U0_OLEEU</name>
<protein>
    <submittedName>
        <fullName evidence="3">Uncharacterized protein</fullName>
    </submittedName>
</protein>
<keyword evidence="2" id="KW-1133">Transmembrane helix</keyword>
<keyword evidence="4" id="KW-1185">Reference proteome</keyword>
<reference evidence="3 4" key="1">
    <citation type="submission" date="2019-12" db="EMBL/GenBank/DDBJ databases">
        <authorList>
            <person name="Alioto T."/>
            <person name="Alioto T."/>
            <person name="Gomez Garrido J."/>
        </authorList>
    </citation>
    <scope>NUCLEOTIDE SEQUENCE [LARGE SCALE GENOMIC DNA]</scope>
</reference>
<gene>
    <name evidence="3" type="ORF">OLEA9_A062147</name>
</gene>
<evidence type="ECO:0000313" key="3">
    <source>
        <dbReference type="EMBL" id="CAA3027107.1"/>
    </source>
</evidence>
<accession>A0A8S0V6U0</accession>
<keyword evidence="2" id="KW-0472">Membrane</keyword>
<dbReference type="Proteomes" id="UP000594638">
    <property type="component" value="Unassembled WGS sequence"/>
</dbReference>
<proteinExistence type="predicted"/>